<keyword evidence="9 10" id="KW-0807">Transducer</keyword>
<evidence type="ECO:0000256" key="8">
    <source>
        <dbReference type="ARBA" id="ARBA00023170"/>
    </source>
</evidence>
<dbReference type="GO" id="GO:0004984">
    <property type="term" value="F:olfactory receptor activity"/>
    <property type="evidence" value="ECO:0007669"/>
    <property type="project" value="InterPro"/>
</dbReference>
<feature type="transmembrane region" description="Helical" evidence="10">
    <location>
        <begin position="260"/>
        <end position="279"/>
    </location>
</feature>
<dbReference type="Pfam" id="PF02949">
    <property type="entry name" value="7tm_6"/>
    <property type="match status" value="1"/>
</dbReference>
<sequence length="382" mass="44205">MIKDHHSELKGIVATFFCIFRGDFLPICSRFGIEKIKLLTYPMILIFGQYCILWNLLYRFDLSDLLAFAFNIVFLIGIHQCLLVYLLMMIYYRDEFFNMFSYFDGMMDSKEASWAIRKKHLEENIKVALKWTKIFIIFVSIGGIIITSFDLFLTNFTAPMLFLIPGIPQSSLFFYPCNITYQILLYFAILEAIMGADAVIMTTICYFRGENQAIVELIEELNEPEVAQKNSKDILRTICKIHQTVTANSKTLLHCYWHVYFHKLITIILYLCTILYIFQSFNAKFVLAALVCVAIVLSQIFILCFFGQLLQNSSEAIAEALYMTKWYEMPIESQKNLLLLLTRFQRPAKIEAFGFGVISIYTFAQIIKAAASYASIAYTVLQ</sequence>
<comment type="subcellular location">
    <subcellularLocation>
        <location evidence="1 10">Cell membrane</location>
        <topology evidence="1 10">Multi-pass membrane protein</topology>
    </subcellularLocation>
</comment>
<evidence type="ECO:0000256" key="9">
    <source>
        <dbReference type="ARBA" id="ARBA00023224"/>
    </source>
</evidence>
<evidence type="ECO:0000256" key="6">
    <source>
        <dbReference type="ARBA" id="ARBA00022989"/>
    </source>
</evidence>
<dbReference type="Proteomes" id="UP000092461">
    <property type="component" value="Unassembled WGS sequence"/>
</dbReference>
<keyword evidence="7 10" id="KW-0472">Membrane</keyword>
<feature type="transmembrane region" description="Helical" evidence="10">
    <location>
        <begin position="134"/>
        <end position="163"/>
    </location>
</feature>
<dbReference type="GO" id="GO:0005549">
    <property type="term" value="F:odorant binding"/>
    <property type="evidence" value="ECO:0007669"/>
    <property type="project" value="InterPro"/>
</dbReference>
<reference evidence="11" key="1">
    <citation type="submission" date="2020-05" db="UniProtKB">
        <authorList>
            <consortium name="EnsemblMetazoa"/>
        </authorList>
    </citation>
    <scope>IDENTIFICATION</scope>
    <source>
        <strain evidence="11">Jacobina</strain>
    </source>
</reference>
<evidence type="ECO:0000313" key="12">
    <source>
        <dbReference type="Proteomes" id="UP000092461"/>
    </source>
</evidence>
<evidence type="ECO:0000256" key="1">
    <source>
        <dbReference type="ARBA" id="ARBA00004651"/>
    </source>
</evidence>
<evidence type="ECO:0000256" key="10">
    <source>
        <dbReference type="RuleBase" id="RU351113"/>
    </source>
</evidence>
<dbReference type="GO" id="GO:0007165">
    <property type="term" value="P:signal transduction"/>
    <property type="evidence" value="ECO:0007669"/>
    <property type="project" value="UniProtKB-KW"/>
</dbReference>
<protein>
    <recommendedName>
        <fullName evidence="10">Odorant receptor</fullName>
    </recommendedName>
</protein>
<keyword evidence="4 10" id="KW-0812">Transmembrane</keyword>
<evidence type="ECO:0000256" key="5">
    <source>
        <dbReference type="ARBA" id="ARBA00022725"/>
    </source>
</evidence>
<comment type="similarity">
    <text evidence="10">Belongs to the insect chemoreceptor superfamily. Heteromeric odorant receptor channel (TC 1.A.69) family.</text>
</comment>
<dbReference type="EMBL" id="AJWK01013233">
    <property type="status" value="NOT_ANNOTATED_CDS"/>
    <property type="molecule type" value="Genomic_DNA"/>
</dbReference>
<dbReference type="GO" id="GO:0005886">
    <property type="term" value="C:plasma membrane"/>
    <property type="evidence" value="ECO:0007669"/>
    <property type="project" value="UniProtKB-SubCell"/>
</dbReference>
<dbReference type="EnsemblMetazoa" id="LLOJ010895-RA">
    <property type="protein sequence ID" value="LLOJ010895-PA"/>
    <property type="gene ID" value="LLOJ010895"/>
</dbReference>
<feature type="transmembrane region" description="Helical" evidence="10">
    <location>
        <begin position="285"/>
        <end position="306"/>
    </location>
</feature>
<dbReference type="PANTHER" id="PTHR21137:SF35">
    <property type="entry name" value="ODORANT RECEPTOR 19A-RELATED"/>
    <property type="match status" value="1"/>
</dbReference>
<name>A0A3F2ZDB3_LUTLO</name>
<dbReference type="InterPro" id="IPR004117">
    <property type="entry name" value="7tm6_olfct_rcpt"/>
</dbReference>
<evidence type="ECO:0000256" key="2">
    <source>
        <dbReference type="ARBA" id="ARBA00022475"/>
    </source>
</evidence>
<organism evidence="11 12">
    <name type="scientific">Lutzomyia longipalpis</name>
    <name type="common">Sand fly</name>
    <dbReference type="NCBI Taxonomy" id="7200"/>
    <lineage>
        <taxon>Eukaryota</taxon>
        <taxon>Metazoa</taxon>
        <taxon>Ecdysozoa</taxon>
        <taxon>Arthropoda</taxon>
        <taxon>Hexapoda</taxon>
        <taxon>Insecta</taxon>
        <taxon>Pterygota</taxon>
        <taxon>Neoptera</taxon>
        <taxon>Endopterygota</taxon>
        <taxon>Diptera</taxon>
        <taxon>Nematocera</taxon>
        <taxon>Psychodoidea</taxon>
        <taxon>Psychodidae</taxon>
        <taxon>Lutzomyia</taxon>
        <taxon>Lutzomyia</taxon>
    </lineage>
</organism>
<feature type="transmembrane region" description="Helical" evidence="10">
    <location>
        <begin position="38"/>
        <end position="57"/>
    </location>
</feature>
<dbReference type="VEuPathDB" id="VectorBase:LLONM1_008906"/>
<keyword evidence="2" id="KW-1003">Cell membrane</keyword>
<dbReference type="PANTHER" id="PTHR21137">
    <property type="entry name" value="ODORANT RECEPTOR"/>
    <property type="match status" value="1"/>
</dbReference>
<evidence type="ECO:0000313" key="11">
    <source>
        <dbReference type="EnsemblMetazoa" id="LLOJ010895-PA"/>
    </source>
</evidence>
<proteinExistence type="inferred from homology"/>
<accession>A0A3F2ZDB3</accession>
<comment type="caution">
    <text evidence="10">Lacks conserved residue(s) required for the propagation of feature annotation.</text>
</comment>
<keyword evidence="5 10" id="KW-0552">Olfaction</keyword>
<keyword evidence="3 10" id="KW-0716">Sensory transduction</keyword>
<evidence type="ECO:0000256" key="3">
    <source>
        <dbReference type="ARBA" id="ARBA00022606"/>
    </source>
</evidence>
<evidence type="ECO:0000256" key="7">
    <source>
        <dbReference type="ARBA" id="ARBA00023136"/>
    </source>
</evidence>
<keyword evidence="8 10" id="KW-0675">Receptor</keyword>
<feature type="transmembrane region" description="Helical" evidence="10">
    <location>
        <begin position="69"/>
        <end position="92"/>
    </location>
</feature>
<keyword evidence="12" id="KW-1185">Reference proteome</keyword>
<dbReference type="VEuPathDB" id="VectorBase:LLOJ010895"/>
<keyword evidence="6 10" id="KW-1133">Transmembrane helix</keyword>
<evidence type="ECO:0000256" key="4">
    <source>
        <dbReference type="ARBA" id="ARBA00022692"/>
    </source>
</evidence>
<dbReference type="AlphaFoldDB" id="A0A3F2ZDB3"/>